<evidence type="ECO:0000256" key="7">
    <source>
        <dbReference type="HAMAP-Rule" id="MF_00258"/>
    </source>
</evidence>
<comment type="catalytic activity">
    <reaction evidence="1 7">
        <text>L-glutamate = D-glutamate</text>
        <dbReference type="Rhea" id="RHEA:12813"/>
        <dbReference type="ChEBI" id="CHEBI:29985"/>
        <dbReference type="ChEBI" id="CHEBI:29986"/>
        <dbReference type="EC" id="5.1.1.3"/>
    </reaction>
</comment>
<comment type="pathway">
    <text evidence="7">Cell wall biogenesis; peptidoglycan biosynthesis.</text>
</comment>
<reference evidence="11 14" key="4">
    <citation type="submission" date="2018-08" db="EMBL/GenBank/DDBJ databases">
        <title>A genome reference for cultivated species of the human gut microbiota.</title>
        <authorList>
            <person name="Zou Y."/>
            <person name="Xue W."/>
            <person name="Luo G."/>
        </authorList>
    </citation>
    <scope>NUCLEOTIDE SEQUENCE [LARGE SCALE GENOMIC DNA]</scope>
    <source>
        <strain evidence="11 14">AF21-53</strain>
    </source>
</reference>
<dbReference type="EMBL" id="CYZF01000001">
    <property type="protein sequence ID" value="CUN49393.1"/>
    <property type="molecule type" value="Genomic_DNA"/>
</dbReference>
<dbReference type="InterPro" id="IPR018187">
    <property type="entry name" value="Asp/Glu_racemase_AS_1"/>
</dbReference>
<accession>A0A173XCK9</accession>
<evidence type="ECO:0000256" key="6">
    <source>
        <dbReference type="ARBA" id="ARBA00023316"/>
    </source>
</evidence>
<evidence type="ECO:0000256" key="1">
    <source>
        <dbReference type="ARBA" id="ARBA00001602"/>
    </source>
</evidence>
<dbReference type="EMBL" id="QRVP01000031">
    <property type="protein sequence ID" value="RGS50369.1"/>
    <property type="molecule type" value="Genomic_DNA"/>
</dbReference>
<dbReference type="InterPro" id="IPR001920">
    <property type="entry name" value="Asp/Glu_race"/>
</dbReference>
<evidence type="ECO:0000313" key="15">
    <source>
        <dbReference type="Proteomes" id="UP000487989"/>
    </source>
</evidence>
<feature type="active site" description="Proton donor/acceptor" evidence="7">
    <location>
        <position position="79"/>
    </location>
</feature>
<dbReference type="InterPro" id="IPR015942">
    <property type="entry name" value="Asp/Glu/hydantoin_racemase"/>
</dbReference>
<keyword evidence="4 7" id="KW-0573">Peptidoglycan synthesis</keyword>
<dbReference type="Proteomes" id="UP000487989">
    <property type="component" value="Unassembled WGS sequence"/>
</dbReference>
<evidence type="ECO:0000313" key="10">
    <source>
        <dbReference type="EMBL" id="OUN56179.1"/>
    </source>
</evidence>
<dbReference type="PANTHER" id="PTHR21198:SF2">
    <property type="entry name" value="GLUTAMATE RACEMASE"/>
    <property type="match status" value="1"/>
</dbReference>
<dbReference type="GO" id="GO:0008881">
    <property type="term" value="F:glutamate racemase activity"/>
    <property type="evidence" value="ECO:0007669"/>
    <property type="project" value="UniProtKB-UniRule"/>
</dbReference>
<feature type="binding site" evidence="7">
    <location>
        <begin position="199"/>
        <end position="200"/>
    </location>
    <ligand>
        <name>substrate</name>
    </ligand>
</feature>
<sequence>MKQTLPSAAGPIGIFDSGYGGLTILSKIREALPQYDYIYLGDNARAPYGTRSFEIVYEFTLQAVTKLFEMGCHLVILACNTASAKALRNIQMNDLPRLDPMRRVLGVIRPTVECIGNITQSRHVGVLATAGTIKSESYPLEVHKLFPDIKVSGEACPLWVSLVENNEAQGEGTDYFIRKNIDNLLAKDTQIDTVILGCTHFPLLLPKIQQYMPDGITTVTQGELVADSLKDYLHRHPEMDKKCTKGGRCVYRTTESEEKFTESASTFLNESIRVERIEL</sequence>
<dbReference type="PROSITE" id="PS00923">
    <property type="entry name" value="ASP_GLU_RACEMASE_1"/>
    <property type="match status" value="1"/>
</dbReference>
<dbReference type="HAMAP" id="MF_00258">
    <property type="entry name" value="Glu_racemase"/>
    <property type="match status" value="1"/>
</dbReference>
<dbReference type="InterPro" id="IPR033134">
    <property type="entry name" value="Asp/Glu_racemase_AS_2"/>
</dbReference>
<keyword evidence="6 7" id="KW-0961">Cell wall biogenesis/degradation</keyword>
<reference evidence="9 15" key="5">
    <citation type="journal article" date="2019" name="Nat. Med.">
        <title>A library of human gut bacterial isolates paired with longitudinal multiomics data enables mechanistic microbiome research.</title>
        <authorList>
            <person name="Poyet M."/>
            <person name="Groussin M."/>
            <person name="Gibbons S.M."/>
            <person name="Avila-Pacheco J."/>
            <person name="Jiang X."/>
            <person name="Kearney S.M."/>
            <person name="Perrotta A.R."/>
            <person name="Berdy B."/>
            <person name="Zhao S."/>
            <person name="Lieberman T.D."/>
            <person name="Swanson P.K."/>
            <person name="Smith M."/>
            <person name="Roesemann S."/>
            <person name="Alexander J.E."/>
            <person name="Rich S.A."/>
            <person name="Livny J."/>
            <person name="Vlamakis H."/>
            <person name="Clish C."/>
            <person name="Bullock K."/>
            <person name="Deik A."/>
            <person name="Scott J."/>
            <person name="Pierce K.A."/>
            <person name="Xavier R.J."/>
            <person name="Alm E.J."/>
        </authorList>
    </citation>
    <scope>NUCLEOTIDE SEQUENCE [LARGE SCALE GENOMIC DNA]</scope>
    <source>
        <strain evidence="9 15">BIOML-A3</strain>
    </source>
</reference>
<evidence type="ECO:0000313" key="14">
    <source>
        <dbReference type="Proteomes" id="UP000285283"/>
    </source>
</evidence>
<dbReference type="EMBL" id="WCTJ01000001">
    <property type="protein sequence ID" value="KAB4259161.1"/>
    <property type="molecule type" value="Genomic_DNA"/>
</dbReference>
<evidence type="ECO:0000313" key="8">
    <source>
        <dbReference type="EMBL" id="CUN49393.1"/>
    </source>
</evidence>
<evidence type="ECO:0000313" key="11">
    <source>
        <dbReference type="EMBL" id="RGS50369.1"/>
    </source>
</evidence>
<dbReference type="RefSeq" id="WP_016272511.1">
    <property type="nucleotide sequence ID" value="NZ_CAXTFW010000001.1"/>
</dbReference>
<dbReference type="UniPathway" id="UPA00219"/>
<evidence type="ECO:0000256" key="4">
    <source>
        <dbReference type="ARBA" id="ARBA00022984"/>
    </source>
</evidence>
<dbReference type="EC" id="5.1.1.3" evidence="2 7"/>
<feature type="binding site" evidence="7">
    <location>
        <begin position="80"/>
        <end position="81"/>
    </location>
    <ligand>
        <name>substrate</name>
    </ligand>
</feature>
<feature type="binding site" evidence="7">
    <location>
        <begin position="48"/>
        <end position="49"/>
    </location>
    <ligand>
        <name>substrate</name>
    </ligand>
</feature>
<organism evidence="8 12">
    <name type="scientific">Bacteroides uniformis</name>
    <dbReference type="NCBI Taxonomy" id="820"/>
    <lineage>
        <taxon>Bacteria</taxon>
        <taxon>Pseudomonadati</taxon>
        <taxon>Bacteroidota</taxon>
        <taxon>Bacteroidia</taxon>
        <taxon>Bacteroidales</taxon>
        <taxon>Bacteroidaceae</taxon>
        <taxon>Bacteroides</taxon>
    </lineage>
</organism>
<evidence type="ECO:0000313" key="13">
    <source>
        <dbReference type="Proteomes" id="UP000196329"/>
    </source>
</evidence>
<dbReference type="FunFam" id="3.40.50.1860:FF:000001">
    <property type="entry name" value="Glutamate racemase"/>
    <property type="match status" value="1"/>
</dbReference>
<gene>
    <name evidence="7 8" type="primary">murI</name>
    <name evidence="10" type="ORF">B5G17_04430</name>
    <name evidence="11" type="ORF">DWX87_19535</name>
    <name evidence="8" type="ORF">ERS417307_00218</name>
    <name evidence="9" type="ORF">GAP48_00385</name>
</gene>
<reference evidence="10" key="3">
    <citation type="journal article" date="2018" name="BMC Genomics">
        <title>Whole genome sequencing and function prediction of 133 gut anaerobes isolated from chicken caecum in pure cultures.</title>
        <authorList>
            <person name="Medvecky M."/>
            <person name="Cejkova D."/>
            <person name="Polansky O."/>
            <person name="Karasova D."/>
            <person name="Kubasova T."/>
            <person name="Cizek A."/>
            <person name="Rychlik I."/>
        </authorList>
    </citation>
    <scope>NUCLEOTIDE SEQUENCE</scope>
    <source>
        <strain evidence="10">An67</strain>
    </source>
</reference>
<reference evidence="8 12" key="1">
    <citation type="submission" date="2015-09" db="EMBL/GenBank/DDBJ databases">
        <authorList>
            <consortium name="Pathogen Informatics"/>
        </authorList>
    </citation>
    <scope>NUCLEOTIDE SEQUENCE [LARGE SCALE GENOMIC DNA]</scope>
    <source>
        <strain evidence="8 12">2789STDY5608791</strain>
    </source>
</reference>
<proteinExistence type="inferred from homology"/>
<keyword evidence="3 7" id="KW-0133">Cell shape</keyword>
<comment type="similarity">
    <text evidence="7">Belongs to the aspartate/glutamate racemases family.</text>
</comment>
<dbReference type="SUPFAM" id="SSF53681">
    <property type="entry name" value="Aspartate/glutamate racemase"/>
    <property type="match status" value="2"/>
</dbReference>
<evidence type="ECO:0000256" key="2">
    <source>
        <dbReference type="ARBA" id="ARBA00013090"/>
    </source>
</evidence>
<name>A0A173XCK9_BACUN</name>
<dbReference type="GO" id="GO:0008360">
    <property type="term" value="P:regulation of cell shape"/>
    <property type="evidence" value="ECO:0007669"/>
    <property type="project" value="UniProtKB-KW"/>
</dbReference>
<dbReference type="Pfam" id="PF01177">
    <property type="entry name" value="Asp_Glu_race"/>
    <property type="match status" value="1"/>
</dbReference>
<evidence type="ECO:0000256" key="3">
    <source>
        <dbReference type="ARBA" id="ARBA00022960"/>
    </source>
</evidence>
<dbReference type="Proteomes" id="UP000196329">
    <property type="component" value="Unassembled WGS sequence"/>
</dbReference>
<reference evidence="13" key="2">
    <citation type="submission" date="2017-04" db="EMBL/GenBank/DDBJ databases">
        <title>Function of individual gut microbiota members based on whole genome sequencing of pure cultures obtained from chicken caecum.</title>
        <authorList>
            <person name="Medvecky M."/>
            <person name="Cejkova D."/>
            <person name="Polansky O."/>
            <person name="Karasova D."/>
            <person name="Kubasova T."/>
            <person name="Cizek A."/>
            <person name="Rychlik I."/>
        </authorList>
    </citation>
    <scope>NUCLEOTIDE SEQUENCE [LARGE SCALE GENOMIC DNA]</scope>
    <source>
        <strain evidence="13">An67</strain>
    </source>
</reference>
<dbReference type="PROSITE" id="PS00924">
    <property type="entry name" value="ASP_GLU_RACEMASE_2"/>
    <property type="match status" value="1"/>
</dbReference>
<evidence type="ECO:0000256" key="5">
    <source>
        <dbReference type="ARBA" id="ARBA00023235"/>
    </source>
</evidence>
<dbReference type="Proteomes" id="UP000095419">
    <property type="component" value="Unassembled WGS sequence"/>
</dbReference>
<comment type="function">
    <text evidence="7">Provides the (R)-glutamate required for cell wall biosynthesis.</text>
</comment>
<dbReference type="EMBL" id="NFHS01000002">
    <property type="protein sequence ID" value="OUN56179.1"/>
    <property type="molecule type" value="Genomic_DNA"/>
</dbReference>
<dbReference type="GO" id="GO:0009252">
    <property type="term" value="P:peptidoglycan biosynthetic process"/>
    <property type="evidence" value="ECO:0007669"/>
    <property type="project" value="UniProtKB-UniRule"/>
</dbReference>
<dbReference type="AlphaFoldDB" id="A0A173XCK9"/>
<dbReference type="InterPro" id="IPR004391">
    <property type="entry name" value="Glu_race"/>
</dbReference>
<dbReference type="Proteomes" id="UP000285283">
    <property type="component" value="Unassembled WGS sequence"/>
</dbReference>
<dbReference type="NCBIfam" id="TIGR00067">
    <property type="entry name" value="glut_race"/>
    <property type="match status" value="1"/>
</dbReference>
<dbReference type="PANTHER" id="PTHR21198">
    <property type="entry name" value="GLUTAMATE RACEMASE"/>
    <property type="match status" value="1"/>
</dbReference>
<dbReference type="GO" id="GO:0071555">
    <property type="term" value="P:cell wall organization"/>
    <property type="evidence" value="ECO:0007669"/>
    <property type="project" value="UniProtKB-KW"/>
</dbReference>
<protein>
    <recommendedName>
        <fullName evidence="2 7">Glutamate racemase</fullName>
        <ecNumber evidence="2 7">5.1.1.3</ecNumber>
    </recommendedName>
</protein>
<evidence type="ECO:0000313" key="12">
    <source>
        <dbReference type="Proteomes" id="UP000095419"/>
    </source>
</evidence>
<feature type="active site" description="Proton donor/acceptor" evidence="7">
    <location>
        <position position="198"/>
    </location>
</feature>
<dbReference type="Gene3D" id="3.40.50.1860">
    <property type="match status" value="2"/>
</dbReference>
<feature type="binding site" evidence="7">
    <location>
        <begin position="16"/>
        <end position="17"/>
    </location>
    <ligand>
        <name>substrate</name>
    </ligand>
</feature>
<evidence type="ECO:0000313" key="9">
    <source>
        <dbReference type="EMBL" id="KAB4259161.1"/>
    </source>
</evidence>
<keyword evidence="5 7" id="KW-0413">Isomerase</keyword>